<dbReference type="Pfam" id="PF07196">
    <property type="entry name" value="Flagellin_IN"/>
    <property type="match status" value="1"/>
</dbReference>
<dbReference type="Proteomes" id="UP000183642">
    <property type="component" value="Unassembled WGS sequence"/>
</dbReference>
<organism evidence="8 9">
    <name type="scientific">Geodermatophilus obscurus</name>
    <dbReference type="NCBI Taxonomy" id="1861"/>
    <lineage>
        <taxon>Bacteria</taxon>
        <taxon>Bacillati</taxon>
        <taxon>Actinomycetota</taxon>
        <taxon>Actinomycetes</taxon>
        <taxon>Geodermatophilales</taxon>
        <taxon>Geodermatophilaceae</taxon>
        <taxon>Geodermatophilus</taxon>
    </lineage>
</organism>
<keyword evidence="3" id="KW-0175">Coiled coil</keyword>
<keyword evidence="8" id="KW-0966">Cell projection</keyword>
<keyword evidence="4 5" id="KW-0975">Bacterial flagellum</keyword>
<dbReference type="AlphaFoldDB" id="A0A1I5DLP4"/>
<evidence type="ECO:0000256" key="3">
    <source>
        <dbReference type="ARBA" id="ARBA00023054"/>
    </source>
</evidence>
<dbReference type="GO" id="GO:0071973">
    <property type="term" value="P:bacterial-type flagellum-dependent cell motility"/>
    <property type="evidence" value="ECO:0007669"/>
    <property type="project" value="TreeGrafter"/>
</dbReference>
<dbReference type="GO" id="GO:0007155">
    <property type="term" value="P:cell adhesion"/>
    <property type="evidence" value="ECO:0007669"/>
    <property type="project" value="InterPro"/>
</dbReference>
<name>A0A1I5DLP4_9ACTN</name>
<dbReference type="Pfam" id="PF07195">
    <property type="entry name" value="FliD_C"/>
    <property type="match status" value="1"/>
</dbReference>
<evidence type="ECO:0000259" key="7">
    <source>
        <dbReference type="Pfam" id="PF07195"/>
    </source>
</evidence>
<keyword evidence="9" id="KW-1185">Reference proteome</keyword>
<accession>A0A1I5DLP4</accession>
<evidence type="ECO:0000256" key="5">
    <source>
        <dbReference type="RuleBase" id="RU362066"/>
    </source>
</evidence>
<feature type="domain" description="Flagellar hook-associated protein 2 C-terminal" evidence="7">
    <location>
        <begin position="198"/>
        <end position="422"/>
    </location>
</feature>
<dbReference type="GO" id="GO:0005576">
    <property type="term" value="C:extracellular region"/>
    <property type="evidence" value="ECO:0007669"/>
    <property type="project" value="UniProtKB-SubCell"/>
</dbReference>
<keyword evidence="5" id="KW-0964">Secreted</keyword>
<comment type="subunit">
    <text evidence="2 5">Homopentamer.</text>
</comment>
<dbReference type="InterPro" id="IPR010809">
    <property type="entry name" value="FliD_C"/>
</dbReference>
<dbReference type="InterPro" id="IPR040026">
    <property type="entry name" value="FliD"/>
</dbReference>
<dbReference type="PANTHER" id="PTHR30288:SF0">
    <property type="entry name" value="FLAGELLAR HOOK-ASSOCIATED PROTEIN 2"/>
    <property type="match status" value="1"/>
</dbReference>
<comment type="function">
    <text evidence="5">Required for morphogenesis and for the elongation of the flagellar filament by facilitating polymerization of the flagellin monomers at the tip of growing filament. Forms a capping structure, which prevents flagellin subunits (transported through the central channel of the flagellum) from leaking out without polymerization at the distal end.</text>
</comment>
<comment type="similarity">
    <text evidence="1 5">Belongs to the FliD family.</text>
</comment>
<comment type="subcellular location">
    <subcellularLocation>
        <location evidence="5">Secreted</location>
    </subcellularLocation>
    <subcellularLocation>
        <location evidence="5">Bacterial flagellum</location>
    </subcellularLocation>
</comment>
<dbReference type="EMBL" id="FOWE01000002">
    <property type="protein sequence ID" value="SFO00086.1"/>
    <property type="molecule type" value="Genomic_DNA"/>
</dbReference>
<proteinExistence type="inferred from homology"/>
<evidence type="ECO:0000313" key="8">
    <source>
        <dbReference type="EMBL" id="SFO00086.1"/>
    </source>
</evidence>
<evidence type="ECO:0000256" key="1">
    <source>
        <dbReference type="ARBA" id="ARBA00009764"/>
    </source>
</evidence>
<keyword evidence="8" id="KW-0969">Cilium</keyword>
<evidence type="ECO:0000313" key="9">
    <source>
        <dbReference type="Proteomes" id="UP000183642"/>
    </source>
</evidence>
<dbReference type="PANTHER" id="PTHR30288">
    <property type="entry name" value="FLAGELLAR CAP/ASSEMBLY PROTEIN FLID"/>
    <property type="match status" value="1"/>
</dbReference>
<dbReference type="GO" id="GO:0009421">
    <property type="term" value="C:bacterial-type flagellum filament cap"/>
    <property type="evidence" value="ECO:0007669"/>
    <property type="project" value="InterPro"/>
</dbReference>
<dbReference type="GO" id="GO:0009424">
    <property type="term" value="C:bacterial-type flagellum hook"/>
    <property type="evidence" value="ECO:0007669"/>
    <property type="project" value="UniProtKB-UniRule"/>
</dbReference>
<evidence type="ECO:0000259" key="6">
    <source>
        <dbReference type="Pfam" id="PF02465"/>
    </source>
</evidence>
<dbReference type="Pfam" id="PF02465">
    <property type="entry name" value="FliD_N"/>
    <property type="match status" value="1"/>
</dbReference>
<gene>
    <name evidence="8" type="ORF">SAMN05660359_00876</name>
</gene>
<keyword evidence="8" id="KW-0282">Flagellum</keyword>
<reference evidence="9" key="1">
    <citation type="submission" date="2016-10" db="EMBL/GenBank/DDBJ databases">
        <authorList>
            <person name="Varghese N."/>
            <person name="Submissions S."/>
        </authorList>
    </citation>
    <scope>NUCLEOTIDE SEQUENCE [LARGE SCALE GENOMIC DNA]</scope>
    <source>
        <strain evidence="9">DSM 43161</strain>
    </source>
</reference>
<protein>
    <recommendedName>
        <fullName evidence="5">Flagellar hook-associated protein 2</fullName>
        <shortName evidence="5">HAP2</shortName>
    </recommendedName>
    <alternativeName>
        <fullName evidence="5">Flagellar cap protein</fullName>
    </alternativeName>
</protein>
<evidence type="ECO:0000256" key="4">
    <source>
        <dbReference type="ARBA" id="ARBA00023143"/>
    </source>
</evidence>
<feature type="domain" description="Flagellar hook-associated protein 2 N-terminal" evidence="6">
    <location>
        <begin position="12"/>
        <end position="107"/>
    </location>
</feature>
<dbReference type="InterPro" id="IPR003481">
    <property type="entry name" value="FliD_N"/>
</dbReference>
<dbReference type="OrthoDB" id="5241527at2"/>
<evidence type="ECO:0000256" key="2">
    <source>
        <dbReference type="ARBA" id="ARBA00011255"/>
    </source>
</evidence>
<dbReference type="InterPro" id="IPR010810">
    <property type="entry name" value="Flagellin_hook_IN_motif"/>
</dbReference>
<sequence length="444" mass="45072">MAGMSTGIGLASGLDYTTLVSQLMQIEAQPQKLLETRLSETRVDASAYRAVNTAVSAMQTAAEALTKATTWTPVKASSSSSTVTASAATGAAPGSVTFTVDRLAARHARVSAVDWAPPATETTLTVTRADGTAKPVTIAAGASVQDAAAQINRAGAGVTATVLDTGAGHRIQLTASASGADGVFSVSGGLDFKLLTQGADAQLTVGAGSEGSFPVTSSTNTFSDLLPGVTFTVAEKGATATVTAASDPSAVTAAVQALVTAVNSALTTVNGYSYNGTGSTAALRGDSALRQVASDILSAVSYAVGNRSPATAGVELTREGAIKFTPETFTKALESDPALAQALLNGTSGTGGVPGVAQRVLEVAKRATDATTGTLTRLAKSKDDQATELEKRIDDWDLRLDLRKQSLTRQFTAMESALGALQNQSSWLSSQLSALPSWSKSSSD</sequence>